<dbReference type="Gene3D" id="1.25.40.20">
    <property type="entry name" value="Ankyrin repeat-containing domain"/>
    <property type="match status" value="1"/>
</dbReference>
<dbReference type="OrthoDB" id="366390at2759"/>
<dbReference type="PROSITE" id="PS50297">
    <property type="entry name" value="ANK_REP_REGION"/>
    <property type="match status" value="1"/>
</dbReference>
<evidence type="ECO:0008006" key="5">
    <source>
        <dbReference type="Google" id="ProtNLM"/>
    </source>
</evidence>
<feature type="region of interest" description="Disordered" evidence="2">
    <location>
        <begin position="158"/>
        <end position="179"/>
    </location>
</feature>
<evidence type="ECO:0000313" key="3">
    <source>
        <dbReference type="EMBL" id="KAF9667064.1"/>
    </source>
</evidence>
<protein>
    <recommendedName>
        <fullName evidence="5">Ankyrin repeat family protein</fullName>
    </recommendedName>
</protein>
<dbReference type="InterPro" id="IPR036770">
    <property type="entry name" value="Ankyrin_rpt-contain_sf"/>
</dbReference>
<comment type="caution">
    <text evidence="3">The sequence shown here is derived from an EMBL/GenBank/DDBJ whole genome shotgun (WGS) entry which is preliminary data.</text>
</comment>
<dbReference type="Proteomes" id="UP000657918">
    <property type="component" value="Chromosome 16"/>
</dbReference>
<dbReference type="AlphaFoldDB" id="A0A835JEV8"/>
<sequence length="179" mass="19495">MPICSTLMNRFEEILLDAVLSHKVTSLHFAARVGNLPSIDQLLDMGFPMNSVDDSRHSPRMLHSREGHAYACKLLLQRGADLKIVNLSGERAISPARKLNACPSLLVGPGRSQVNRTTPVVAWTAAIAATIARPSSVMLKSGLLTWGKSNRRKVACKEAVETQSPTSLKNKRKVNEAGK</sequence>
<accession>A0A835JEV8</accession>
<dbReference type="EMBL" id="JADGMS010000016">
    <property type="protein sequence ID" value="KAF9667064.1"/>
    <property type="molecule type" value="Genomic_DNA"/>
</dbReference>
<feature type="repeat" description="ANK" evidence="1">
    <location>
        <begin position="22"/>
        <end position="54"/>
    </location>
</feature>
<organism evidence="3 4">
    <name type="scientific">Salix dunnii</name>
    <dbReference type="NCBI Taxonomy" id="1413687"/>
    <lineage>
        <taxon>Eukaryota</taxon>
        <taxon>Viridiplantae</taxon>
        <taxon>Streptophyta</taxon>
        <taxon>Embryophyta</taxon>
        <taxon>Tracheophyta</taxon>
        <taxon>Spermatophyta</taxon>
        <taxon>Magnoliopsida</taxon>
        <taxon>eudicotyledons</taxon>
        <taxon>Gunneridae</taxon>
        <taxon>Pentapetalae</taxon>
        <taxon>rosids</taxon>
        <taxon>fabids</taxon>
        <taxon>Malpighiales</taxon>
        <taxon>Salicaceae</taxon>
        <taxon>Saliceae</taxon>
        <taxon>Salix</taxon>
    </lineage>
</organism>
<proteinExistence type="predicted"/>
<dbReference type="SMART" id="SM00248">
    <property type="entry name" value="ANK"/>
    <property type="match status" value="2"/>
</dbReference>
<name>A0A835JEV8_9ROSI</name>
<evidence type="ECO:0000256" key="2">
    <source>
        <dbReference type="SAM" id="MobiDB-lite"/>
    </source>
</evidence>
<evidence type="ECO:0000313" key="4">
    <source>
        <dbReference type="Proteomes" id="UP000657918"/>
    </source>
</evidence>
<gene>
    <name evidence="3" type="ORF">SADUNF_Sadunf16G0294000</name>
</gene>
<reference evidence="3 4" key="1">
    <citation type="submission" date="2020-10" db="EMBL/GenBank/DDBJ databases">
        <title>Plant Genome Project.</title>
        <authorList>
            <person name="Zhang R.-G."/>
        </authorList>
    </citation>
    <scope>NUCLEOTIDE SEQUENCE [LARGE SCALE GENOMIC DNA]</scope>
    <source>
        <strain evidence="3">FAFU-HL-1</strain>
        <tissue evidence="3">Leaf</tissue>
    </source>
</reference>
<dbReference type="SUPFAM" id="SSF48403">
    <property type="entry name" value="Ankyrin repeat"/>
    <property type="match status" value="1"/>
</dbReference>
<dbReference type="InterPro" id="IPR002110">
    <property type="entry name" value="Ankyrin_rpt"/>
</dbReference>
<keyword evidence="4" id="KW-1185">Reference proteome</keyword>
<dbReference type="PROSITE" id="PS50088">
    <property type="entry name" value="ANK_REPEAT"/>
    <property type="match status" value="1"/>
</dbReference>
<evidence type="ECO:0000256" key="1">
    <source>
        <dbReference type="PROSITE-ProRule" id="PRU00023"/>
    </source>
</evidence>
<keyword evidence="1" id="KW-0040">ANK repeat</keyword>